<dbReference type="GO" id="GO:0098574">
    <property type="term" value="C:cytoplasmic side of lysosomal membrane"/>
    <property type="evidence" value="ECO:0007669"/>
    <property type="project" value="TreeGrafter"/>
</dbReference>
<evidence type="ECO:0000256" key="2">
    <source>
        <dbReference type="ARBA" id="ARBA00010235"/>
    </source>
</evidence>
<dbReference type="AlphaFoldDB" id="A0A7S2MEX0"/>
<dbReference type="PANTHER" id="PTHR31634">
    <property type="entry name" value="BLOC-1-RELATED COMPLEX SUBUNIT 5"/>
    <property type="match status" value="1"/>
</dbReference>
<evidence type="ECO:0000256" key="6">
    <source>
        <dbReference type="ARBA" id="ARBA00023288"/>
    </source>
</evidence>
<keyword evidence="4" id="KW-0472">Membrane</keyword>
<accession>A0A7S2MEX0</accession>
<protein>
    <recommendedName>
        <fullName evidence="3">BLOC-1-related complex subunit 5</fullName>
    </recommendedName>
</protein>
<reference evidence="7" key="1">
    <citation type="submission" date="2021-01" db="EMBL/GenBank/DDBJ databases">
        <authorList>
            <person name="Corre E."/>
            <person name="Pelletier E."/>
            <person name="Niang G."/>
            <person name="Scheremetjew M."/>
            <person name="Finn R."/>
            <person name="Kale V."/>
            <person name="Holt S."/>
            <person name="Cochrane G."/>
            <person name="Meng A."/>
            <person name="Brown T."/>
            <person name="Cohen L."/>
        </authorList>
    </citation>
    <scope>NUCLEOTIDE SEQUENCE</scope>
    <source>
        <strain evidence="7">UTEX LB 985</strain>
    </source>
</reference>
<gene>
    <name evidence="7" type="ORF">CBRE1094_LOCUS24678</name>
</gene>
<evidence type="ECO:0000256" key="3">
    <source>
        <dbReference type="ARBA" id="ARBA00022300"/>
    </source>
</evidence>
<evidence type="ECO:0000313" key="7">
    <source>
        <dbReference type="EMBL" id="CAD9479193.1"/>
    </source>
</evidence>
<comment type="similarity">
    <text evidence="2">Belongs to the BORCS5 family.</text>
</comment>
<proteinExistence type="inferred from homology"/>
<dbReference type="GO" id="GO:0072384">
    <property type="term" value="P:organelle transport along microtubule"/>
    <property type="evidence" value="ECO:0007669"/>
    <property type="project" value="TreeGrafter"/>
</dbReference>
<evidence type="ECO:0000256" key="5">
    <source>
        <dbReference type="ARBA" id="ARBA00023228"/>
    </source>
</evidence>
<dbReference type="InterPro" id="IPR018780">
    <property type="entry name" value="TBORCS5"/>
</dbReference>
<evidence type="ECO:0000256" key="4">
    <source>
        <dbReference type="ARBA" id="ARBA00023136"/>
    </source>
</evidence>
<sequence length="165" mass="17609">MGASGSKRPAGIVTVSERGGTAAVDPDLAALQRLPPVSPLVRPPSLVNGLFSSRPDPSLPALQARNVSALCREYAAVLRQAALPICEEQRALAKKMSSVEALCVRVLYLMALRSTELTKSAVALRELTELRTQTGGLHKLTEQAMARAEALERRASVLSPTEPEN</sequence>
<comment type="subcellular location">
    <subcellularLocation>
        <location evidence="1">Lysosome membrane</location>
        <topology evidence="1">Lipid-anchor</topology>
        <orientation evidence="1">Cytoplasmic side</orientation>
    </subcellularLocation>
</comment>
<dbReference type="GO" id="GO:0032418">
    <property type="term" value="P:lysosome localization"/>
    <property type="evidence" value="ECO:0007669"/>
    <property type="project" value="InterPro"/>
</dbReference>
<name>A0A7S2MEX0_9EUKA</name>
<organism evidence="7">
    <name type="scientific">Haptolina brevifila</name>
    <dbReference type="NCBI Taxonomy" id="156173"/>
    <lineage>
        <taxon>Eukaryota</taxon>
        <taxon>Haptista</taxon>
        <taxon>Haptophyta</taxon>
        <taxon>Prymnesiophyceae</taxon>
        <taxon>Prymnesiales</taxon>
        <taxon>Prymnesiaceae</taxon>
        <taxon>Haptolina</taxon>
    </lineage>
</organism>
<dbReference type="PANTHER" id="PTHR31634:SF2">
    <property type="entry name" value="BLOC-1-RELATED COMPLEX SUBUNIT 5"/>
    <property type="match status" value="1"/>
</dbReference>
<keyword evidence="6" id="KW-0449">Lipoprotein</keyword>
<dbReference type="EMBL" id="HBGU01045317">
    <property type="protein sequence ID" value="CAD9479193.1"/>
    <property type="molecule type" value="Transcribed_RNA"/>
</dbReference>
<keyword evidence="5" id="KW-0458">Lysosome</keyword>
<dbReference type="GO" id="GO:0099078">
    <property type="term" value="C:BORC complex"/>
    <property type="evidence" value="ECO:0007669"/>
    <property type="project" value="TreeGrafter"/>
</dbReference>
<evidence type="ECO:0000256" key="1">
    <source>
        <dbReference type="ARBA" id="ARBA00004122"/>
    </source>
</evidence>